<dbReference type="SUPFAM" id="SSF53187">
    <property type="entry name" value="Zn-dependent exopeptidases"/>
    <property type="match status" value="1"/>
</dbReference>
<evidence type="ECO:0000313" key="1">
    <source>
        <dbReference type="EMBL" id="PQO36219.1"/>
    </source>
</evidence>
<dbReference type="Pfam" id="PF05013">
    <property type="entry name" value="FGase"/>
    <property type="match status" value="1"/>
</dbReference>
<keyword evidence="1" id="KW-0378">Hydrolase</keyword>
<dbReference type="GO" id="GO:0016787">
    <property type="term" value="F:hydrolase activity"/>
    <property type="evidence" value="ECO:0007669"/>
    <property type="project" value="UniProtKB-KW"/>
</dbReference>
<dbReference type="AlphaFoldDB" id="A0A2S8FVL6"/>
<comment type="caution">
    <text evidence="1">The sequence shown here is derived from an EMBL/GenBank/DDBJ whole genome shotgun (WGS) entry which is preliminary data.</text>
</comment>
<name>A0A2S8FVL6_9BACT</name>
<dbReference type="InterPro" id="IPR007709">
    <property type="entry name" value="N-FG_amidohydro"/>
</dbReference>
<protein>
    <submittedName>
        <fullName evidence="1">N-formylglutamate amidohydrolase</fullName>
    </submittedName>
</protein>
<dbReference type="Gene3D" id="3.40.630.40">
    <property type="entry name" value="Zn-dependent exopeptidases"/>
    <property type="match status" value="1"/>
</dbReference>
<gene>
    <name evidence="1" type="ORF">C5Y83_09900</name>
</gene>
<dbReference type="EMBL" id="PUHY01000006">
    <property type="protein sequence ID" value="PQO36219.1"/>
    <property type="molecule type" value="Genomic_DNA"/>
</dbReference>
<sequence>MKQRQSTILLTCEHAGNQVPERYAALFAGHEATLESHRGWDPGTLEVGKYFASKLQAKLLYSEVTRLLVDLNRSESNRVIFSPIVRELPLQQREEILQTYYRPFRSEVLQWISEKVEEKTFVWHLSLHSFTPQLGDQVRHADIGLLYDPSRKPEQEASQLWRDELTKEFPEFRIRMNYPYRGISDGHTSALRKVFRPRQYAGIELEVNQRLFAQDTEAVNRLIAGLYRSYQMAWGSKHPSD</sequence>
<reference evidence="1 2" key="1">
    <citation type="submission" date="2018-02" db="EMBL/GenBank/DDBJ databases">
        <title>Comparative genomes isolates from brazilian mangrove.</title>
        <authorList>
            <person name="Araujo J.E."/>
            <person name="Taketani R.G."/>
            <person name="Silva M.C.P."/>
            <person name="Loureco M.V."/>
            <person name="Andreote F.D."/>
        </authorList>
    </citation>
    <scope>NUCLEOTIDE SEQUENCE [LARGE SCALE GENOMIC DNA]</scope>
    <source>
        <strain evidence="1 2">Hex-1 MGV</strain>
    </source>
</reference>
<dbReference type="RefSeq" id="WP_105329509.1">
    <property type="nucleotide sequence ID" value="NZ_PUHY01000006.1"/>
</dbReference>
<evidence type="ECO:0000313" key="2">
    <source>
        <dbReference type="Proteomes" id="UP000238322"/>
    </source>
</evidence>
<organism evidence="1 2">
    <name type="scientific">Blastopirellula marina</name>
    <dbReference type="NCBI Taxonomy" id="124"/>
    <lineage>
        <taxon>Bacteria</taxon>
        <taxon>Pseudomonadati</taxon>
        <taxon>Planctomycetota</taxon>
        <taxon>Planctomycetia</taxon>
        <taxon>Pirellulales</taxon>
        <taxon>Pirellulaceae</taxon>
        <taxon>Blastopirellula</taxon>
    </lineage>
</organism>
<proteinExistence type="predicted"/>
<accession>A0A2S8FVL6</accession>
<dbReference type="Proteomes" id="UP000238322">
    <property type="component" value="Unassembled WGS sequence"/>
</dbReference>
<dbReference type="OrthoDB" id="9815326at2"/>